<dbReference type="Proteomes" id="UP001286456">
    <property type="component" value="Unassembled WGS sequence"/>
</dbReference>
<feature type="non-terminal residue" evidence="1">
    <location>
        <position position="1"/>
    </location>
</feature>
<evidence type="ECO:0000313" key="1">
    <source>
        <dbReference type="EMBL" id="KAK3332660.1"/>
    </source>
</evidence>
<protein>
    <submittedName>
        <fullName evidence="1">Uncharacterized protein</fullName>
    </submittedName>
</protein>
<reference evidence="1" key="2">
    <citation type="submission" date="2023-06" db="EMBL/GenBank/DDBJ databases">
        <authorList>
            <consortium name="Lawrence Berkeley National Laboratory"/>
            <person name="Haridas S."/>
            <person name="Hensen N."/>
            <person name="Bonometti L."/>
            <person name="Westerberg I."/>
            <person name="Brannstrom I.O."/>
            <person name="Guillou S."/>
            <person name="Cros-Aarteil S."/>
            <person name="Calhoun S."/>
            <person name="Kuo A."/>
            <person name="Mondo S."/>
            <person name="Pangilinan J."/>
            <person name="Riley R."/>
            <person name="Labutti K."/>
            <person name="Andreopoulos B."/>
            <person name="Lipzen A."/>
            <person name="Chen C."/>
            <person name="Yanf M."/>
            <person name="Daum C."/>
            <person name="Ng V."/>
            <person name="Clum A."/>
            <person name="Steindorff A."/>
            <person name="Ohm R."/>
            <person name="Martin F."/>
            <person name="Silar P."/>
            <person name="Natvig D."/>
            <person name="Lalanne C."/>
            <person name="Gautier V."/>
            <person name="Ament-Velasquez S.L."/>
            <person name="Kruys A."/>
            <person name="Hutchinson M.I."/>
            <person name="Powell A.J."/>
            <person name="Barry K."/>
            <person name="Miller A.N."/>
            <person name="Grigoriev I.V."/>
            <person name="Debuchy R."/>
            <person name="Gladieux P."/>
            <person name="Thoren M.H."/>
            <person name="Johannesson H."/>
        </authorList>
    </citation>
    <scope>NUCLEOTIDE SEQUENCE</scope>
    <source>
        <strain evidence="1">SMH4131-1</strain>
    </source>
</reference>
<keyword evidence="2" id="KW-1185">Reference proteome</keyword>
<gene>
    <name evidence="1" type="ORF">B0T19DRAFT_352591</name>
</gene>
<name>A0AAE0MHS0_9PEZI</name>
<accession>A0AAE0MHS0</accession>
<proteinExistence type="predicted"/>
<evidence type="ECO:0000313" key="2">
    <source>
        <dbReference type="Proteomes" id="UP001286456"/>
    </source>
</evidence>
<dbReference type="EMBL" id="JAUEPO010000002">
    <property type="protein sequence ID" value="KAK3332660.1"/>
    <property type="molecule type" value="Genomic_DNA"/>
</dbReference>
<reference evidence="1" key="1">
    <citation type="journal article" date="2023" name="Mol. Phylogenet. Evol.">
        <title>Genome-scale phylogeny and comparative genomics of the fungal order Sordariales.</title>
        <authorList>
            <person name="Hensen N."/>
            <person name="Bonometti L."/>
            <person name="Westerberg I."/>
            <person name="Brannstrom I.O."/>
            <person name="Guillou S."/>
            <person name="Cros-Aarteil S."/>
            <person name="Calhoun S."/>
            <person name="Haridas S."/>
            <person name="Kuo A."/>
            <person name="Mondo S."/>
            <person name="Pangilinan J."/>
            <person name="Riley R."/>
            <person name="LaButti K."/>
            <person name="Andreopoulos B."/>
            <person name="Lipzen A."/>
            <person name="Chen C."/>
            <person name="Yan M."/>
            <person name="Daum C."/>
            <person name="Ng V."/>
            <person name="Clum A."/>
            <person name="Steindorff A."/>
            <person name="Ohm R.A."/>
            <person name="Martin F."/>
            <person name="Silar P."/>
            <person name="Natvig D.O."/>
            <person name="Lalanne C."/>
            <person name="Gautier V."/>
            <person name="Ament-Velasquez S.L."/>
            <person name="Kruys A."/>
            <person name="Hutchinson M.I."/>
            <person name="Powell A.J."/>
            <person name="Barry K."/>
            <person name="Miller A.N."/>
            <person name="Grigoriev I.V."/>
            <person name="Debuchy R."/>
            <person name="Gladieux P."/>
            <person name="Hiltunen Thoren M."/>
            <person name="Johannesson H."/>
        </authorList>
    </citation>
    <scope>NUCLEOTIDE SEQUENCE</scope>
    <source>
        <strain evidence="1">SMH4131-1</strain>
    </source>
</reference>
<organism evidence="1 2">
    <name type="scientific">Cercophora scortea</name>
    <dbReference type="NCBI Taxonomy" id="314031"/>
    <lineage>
        <taxon>Eukaryota</taxon>
        <taxon>Fungi</taxon>
        <taxon>Dikarya</taxon>
        <taxon>Ascomycota</taxon>
        <taxon>Pezizomycotina</taxon>
        <taxon>Sordariomycetes</taxon>
        <taxon>Sordariomycetidae</taxon>
        <taxon>Sordariales</taxon>
        <taxon>Lasiosphaeriaceae</taxon>
        <taxon>Cercophora</taxon>
    </lineage>
</organism>
<dbReference type="AlphaFoldDB" id="A0AAE0MHS0"/>
<comment type="caution">
    <text evidence="1">The sequence shown here is derived from an EMBL/GenBank/DDBJ whole genome shotgun (WGS) entry which is preliminary data.</text>
</comment>
<sequence>QSFQVESLTKDTEFFSDAETCPTIVEGSGQKVYWQNCFIRVYRAGNTDSITAEHDTCDGQGTVNRDTWLWFGGRDGRVKEEN</sequence>